<dbReference type="KEGG" id="pvr:PverR02_00880"/>
<dbReference type="RefSeq" id="WP_057006049.1">
    <property type="nucleotide sequence ID" value="NZ_CP018420.1"/>
</dbReference>
<dbReference type="EMBL" id="JAAQWE010000058">
    <property type="protein sequence ID" value="NMY01108.1"/>
    <property type="molecule type" value="Genomic_DNA"/>
</dbReference>
<proteinExistence type="predicted"/>
<sequence>MIYSVLVDGVNSEIEEEVSIVVCGQRLTCFASYLPYQLEIGRVYRAELLPMVFGEYIVQEISHVTPSVLREGPGYSYRIIGELRDGCLCCSGLTFCDEIFLADFGFLEGKLISWRVDRLDISFV</sequence>
<accession>A0A7Y1F6B6</accession>
<dbReference type="AlphaFoldDB" id="A0A7Y1F6B6"/>
<dbReference type="Proteomes" id="UP000552560">
    <property type="component" value="Unassembled WGS sequence"/>
</dbReference>
<dbReference type="GeneID" id="47559686"/>
<gene>
    <name evidence="1" type="ORF">HBO43_31560</name>
</gene>
<organism evidence="1 2">
    <name type="scientific">Pseudomonas veronii</name>
    <dbReference type="NCBI Taxonomy" id="76761"/>
    <lineage>
        <taxon>Bacteria</taxon>
        <taxon>Pseudomonadati</taxon>
        <taxon>Pseudomonadota</taxon>
        <taxon>Gammaproteobacteria</taxon>
        <taxon>Pseudomonadales</taxon>
        <taxon>Pseudomonadaceae</taxon>
        <taxon>Pseudomonas</taxon>
    </lineage>
</organism>
<evidence type="ECO:0000313" key="2">
    <source>
        <dbReference type="Proteomes" id="UP000552560"/>
    </source>
</evidence>
<dbReference type="OrthoDB" id="5879783at2"/>
<reference evidence="1 2" key="1">
    <citation type="journal article" date="2020" name="Front. Microbiol.">
        <title>Genetic Organization of the aprX-lipA2 Operon Affects the Proteolytic Potential of Pseudomonas Species in Milk.</title>
        <authorList>
            <person name="Maier C."/>
            <person name="Huptas C."/>
            <person name="von Neubeck M."/>
            <person name="Scherer S."/>
            <person name="Wenning M."/>
            <person name="Lucking G."/>
        </authorList>
    </citation>
    <scope>NUCLEOTIDE SEQUENCE [LARGE SCALE GENOMIC DNA]</scope>
    <source>
        <strain evidence="1 2">WS 4671</strain>
    </source>
</reference>
<name>A0A7Y1F6B6_PSEVE</name>
<protein>
    <submittedName>
        <fullName evidence="1">Uncharacterized protein</fullName>
    </submittedName>
</protein>
<evidence type="ECO:0000313" key="1">
    <source>
        <dbReference type="EMBL" id="NMY01108.1"/>
    </source>
</evidence>
<comment type="caution">
    <text evidence="1">The sequence shown here is derived from an EMBL/GenBank/DDBJ whole genome shotgun (WGS) entry which is preliminary data.</text>
</comment>